<dbReference type="GO" id="GO:0004714">
    <property type="term" value="F:transmembrane receptor protein tyrosine kinase activity"/>
    <property type="evidence" value="ECO:0007669"/>
    <property type="project" value="InterPro"/>
</dbReference>
<dbReference type="Pfam" id="PF00069">
    <property type="entry name" value="Pkinase"/>
    <property type="match status" value="2"/>
</dbReference>
<dbReference type="InterPro" id="IPR045272">
    <property type="entry name" value="ANXUR1/2-like"/>
</dbReference>
<feature type="domain" description="Protein kinase" evidence="23">
    <location>
        <begin position="589"/>
        <end position="862"/>
    </location>
</feature>
<keyword evidence="13 20" id="KW-0067">ATP-binding</keyword>
<name>A0A251VTS5_HELAN</name>
<dbReference type="EMBL" id="MNCJ02000316">
    <property type="protein sequence ID" value="KAF5824021.1"/>
    <property type="molecule type" value="Genomic_DNA"/>
</dbReference>
<dbReference type="GO" id="GO:0004672">
    <property type="term" value="F:protein kinase activity"/>
    <property type="evidence" value="ECO:0000318"/>
    <property type="project" value="GO_Central"/>
</dbReference>
<keyword evidence="4" id="KW-0723">Serine/threonine-protein kinase</keyword>
<evidence type="ECO:0000256" key="18">
    <source>
        <dbReference type="ARBA" id="ARBA00047899"/>
    </source>
</evidence>
<evidence type="ECO:0000256" key="7">
    <source>
        <dbReference type="ARBA" id="ARBA00022679"/>
    </source>
</evidence>
<dbReference type="Gramene" id="mRNA:HanXRQr2_Chr01g0044581">
    <property type="protein sequence ID" value="mRNA:HanXRQr2_Chr01g0044581"/>
    <property type="gene ID" value="HanXRQr2_Chr01g0044581"/>
</dbReference>
<evidence type="ECO:0000256" key="22">
    <source>
        <dbReference type="SAM" id="MobiDB-lite"/>
    </source>
</evidence>
<feature type="binding site" evidence="20">
    <location>
        <position position="620"/>
    </location>
    <ligand>
        <name>ATP</name>
        <dbReference type="ChEBI" id="CHEBI:30616"/>
    </ligand>
</feature>
<keyword evidence="14" id="KW-1133">Transmembrane helix</keyword>
<evidence type="ECO:0000256" key="14">
    <source>
        <dbReference type="ARBA" id="ARBA00022989"/>
    </source>
</evidence>
<organism evidence="25 26">
    <name type="scientific">Helianthus annuus</name>
    <name type="common">Common sunflower</name>
    <dbReference type="NCBI Taxonomy" id="4232"/>
    <lineage>
        <taxon>Eukaryota</taxon>
        <taxon>Viridiplantae</taxon>
        <taxon>Streptophyta</taxon>
        <taxon>Embryophyta</taxon>
        <taxon>Tracheophyta</taxon>
        <taxon>Spermatophyta</taxon>
        <taxon>Magnoliopsida</taxon>
        <taxon>eudicotyledons</taxon>
        <taxon>Gunneridae</taxon>
        <taxon>Pentapetalae</taxon>
        <taxon>asterids</taxon>
        <taxon>campanulids</taxon>
        <taxon>Asterales</taxon>
        <taxon>Asteraceae</taxon>
        <taxon>Asteroideae</taxon>
        <taxon>Heliantheae alliance</taxon>
        <taxon>Heliantheae</taxon>
        <taxon>Helianthus</taxon>
    </lineage>
</organism>
<keyword evidence="5" id="KW-0597">Phosphoprotein</keyword>
<dbReference type="InterPro" id="IPR017441">
    <property type="entry name" value="Protein_kinase_ATP_BS"/>
</dbReference>
<dbReference type="PROSITE" id="PS00108">
    <property type="entry name" value="PROTEIN_KINASE_ST"/>
    <property type="match status" value="2"/>
</dbReference>
<dbReference type="PROSITE" id="PS00107">
    <property type="entry name" value="PROTEIN_KINASE_ATP"/>
    <property type="match status" value="1"/>
</dbReference>
<evidence type="ECO:0000256" key="19">
    <source>
        <dbReference type="ARBA" id="ARBA00048679"/>
    </source>
</evidence>
<keyword evidence="9" id="KW-0732">Signal</keyword>
<dbReference type="InterPro" id="IPR025886">
    <property type="entry name" value="PP2-like"/>
</dbReference>
<evidence type="ECO:0000256" key="12">
    <source>
        <dbReference type="ARBA" id="ARBA00022777"/>
    </source>
</evidence>
<evidence type="ECO:0000256" key="17">
    <source>
        <dbReference type="ARBA" id="ARBA00023180"/>
    </source>
</evidence>
<evidence type="ECO:0000256" key="11">
    <source>
        <dbReference type="ARBA" id="ARBA00022741"/>
    </source>
</evidence>
<dbReference type="GO" id="GO:0005524">
    <property type="term" value="F:ATP binding"/>
    <property type="evidence" value="ECO:0007669"/>
    <property type="project" value="UniProtKB-UniRule"/>
</dbReference>
<reference evidence="24 26" key="1">
    <citation type="journal article" date="2017" name="Nature">
        <title>The sunflower genome provides insights into oil metabolism, flowering and Asterid evolution.</title>
        <authorList>
            <person name="Badouin H."/>
            <person name="Gouzy J."/>
            <person name="Grassa C.J."/>
            <person name="Murat F."/>
            <person name="Staton S.E."/>
            <person name="Cottret L."/>
            <person name="Lelandais-Briere C."/>
            <person name="Owens G.L."/>
            <person name="Carrere S."/>
            <person name="Mayjonade B."/>
            <person name="Legrand L."/>
            <person name="Gill N."/>
            <person name="Kane N.C."/>
            <person name="Bowers J.E."/>
            <person name="Hubner S."/>
            <person name="Bellec A."/>
            <person name="Berard A."/>
            <person name="Berges H."/>
            <person name="Blanchet N."/>
            <person name="Boniface M.C."/>
            <person name="Brunel D."/>
            <person name="Catrice O."/>
            <person name="Chaidir N."/>
            <person name="Claudel C."/>
            <person name="Donnadieu C."/>
            <person name="Faraut T."/>
            <person name="Fievet G."/>
            <person name="Helmstetter N."/>
            <person name="King M."/>
            <person name="Knapp S.J."/>
            <person name="Lai Z."/>
            <person name="Le Paslier M.C."/>
            <person name="Lippi Y."/>
            <person name="Lorenzon L."/>
            <person name="Mandel J.R."/>
            <person name="Marage G."/>
            <person name="Marchand G."/>
            <person name="Marquand E."/>
            <person name="Bret-Mestries E."/>
            <person name="Morien E."/>
            <person name="Nambeesan S."/>
            <person name="Nguyen T."/>
            <person name="Pegot-Espagnet P."/>
            <person name="Pouilly N."/>
            <person name="Raftis F."/>
            <person name="Sallet E."/>
            <person name="Schiex T."/>
            <person name="Thomas J."/>
            <person name="Vandecasteele C."/>
            <person name="Vares D."/>
            <person name="Vear F."/>
            <person name="Vautrin S."/>
            <person name="Crespi M."/>
            <person name="Mangin B."/>
            <person name="Burke J.M."/>
            <person name="Salse J."/>
            <person name="Munos S."/>
            <person name="Vincourt P."/>
            <person name="Rieseberg L.H."/>
            <person name="Langlade N.B."/>
        </authorList>
    </citation>
    <scope>NUCLEOTIDE SEQUENCE [LARGE SCALE GENOMIC DNA]</scope>
    <source>
        <strain evidence="26">cv. SF193</strain>
        <tissue evidence="24">Leaves</tissue>
    </source>
</reference>
<evidence type="ECO:0000256" key="8">
    <source>
        <dbReference type="ARBA" id="ARBA00022692"/>
    </source>
</evidence>
<evidence type="ECO:0000256" key="13">
    <source>
        <dbReference type="ARBA" id="ARBA00022840"/>
    </source>
</evidence>
<keyword evidence="10" id="KW-0677">Repeat</keyword>
<evidence type="ECO:0000256" key="10">
    <source>
        <dbReference type="ARBA" id="ARBA00022737"/>
    </source>
</evidence>
<evidence type="ECO:0000256" key="16">
    <source>
        <dbReference type="ARBA" id="ARBA00023170"/>
    </source>
</evidence>
<dbReference type="PROSITE" id="PS50011">
    <property type="entry name" value="PROTEIN_KINASE_DOM"/>
    <property type="match status" value="2"/>
</dbReference>
<evidence type="ECO:0000256" key="5">
    <source>
        <dbReference type="ARBA" id="ARBA00022553"/>
    </source>
</evidence>
<feature type="domain" description="Protein kinase" evidence="23">
    <location>
        <begin position="266"/>
        <end position="565"/>
    </location>
</feature>
<dbReference type="Gene3D" id="3.30.200.20">
    <property type="entry name" value="Phosphorylase Kinase, domain 1"/>
    <property type="match status" value="2"/>
</dbReference>
<feature type="region of interest" description="Disordered" evidence="22">
    <location>
        <begin position="1"/>
        <end position="67"/>
    </location>
</feature>
<evidence type="ECO:0000313" key="25">
    <source>
        <dbReference type="EMBL" id="OTG38492.1"/>
    </source>
</evidence>
<dbReference type="InParanoid" id="A0A251VTS5"/>
<dbReference type="EC" id="2.7.11.1" evidence="2"/>
<feature type="coiled-coil region" evidence="21">
    <location>
        <begin position="544"/>
        <end position="578"/>
    </location>
</feature>
<dbReference type="InterPro" id="IPR011009">
    <property type="entry name" value="Kinase-like_dom_sf"/>
</dbReference>
<evidence type="ECO:0000256" key="4">
    <source>
        <dbReference type="ARBA" id="ARBA00022527"/>
    </source>
</evidence>
<evidence type="ECO:0000256" key="2">
    <source>
        <dbReference type="ARBA" id="ARBA00012513"/>
    </source>
</evidence>
<dbReference type="FunFam" id="1.10.510.10:FF:000358">
    <property type="entry name" value="Putative leucine-rich repeat receptor-like serine/threonine-protein kinase"/>
    <property type="match status" value="1"/>
</dbReference>
<dbReference type="EMBL" id="CM007890">
    <property type="protein sequence ID" value="OTG38492.1"/>
    <property type="molecule type" value="Genomic_DNA"/>
</dbReference>
<keyword evidence="26" id="KW-1185">Reference proteome</keyword>
<gene>
    <name evidence="25" type="ORF">HannXRQ_Chr01g0030301</name>
    <name evidence="24" type="ORF">HanXRQr2_Chr01g0044581</name>
</gene>
<proteinExistence type="predicted"/>
<evidence type="ECO:0000256" key="20">
    <source>
        <dbReference type="PROSITE-ProRule" id="PRU10141"/>
    </source>
</evidence>
<evidence type="ECO:0000256" key="21">
    <source>
        <dbReference type="SAM" id="Coils"/>
    </source>
</evidence>
<dbReference type="PANTHER" id="PTHR27003">
    <property type="entry name" value="OS07G0166700 PROTEIN"/>
    <property type="match status" value="1"/>
</dbReference>
<keyword evidence="8" id="KW-0812">Transmembrane</keyword>
<comment type="subcellular location">
    <subcellularLocation>
        <location evidence="1">Cell membrane</location>
        <topology evidence="1">Single-pass membrane protein</topology>
    </subcellularLocation>
</comment>
<keyword evidence="16" id="KW-0675">Receptor</keyword>
<keyword evidence="11 20" id="KW-0547">Nucleotide-binding</keyword>
<comment type="catalytic activity">
    <reaction evidence="18">
        <text>L-threonyl-[protein] + ATP = O-phospho-L-threonyl-[protein] + ADP + H(+)</text>
        <dbReference type="Rhea" id="RHEA:46608"/>
        <dbReference type="Rhea" id="RHEA-COMP:11060"/>
        <dbReference type="Rhea" id="RHEA-COMP:11605"/>
        <dbReference type="ChEBI" id="CHEBI:15378"/>
        <dbReference type="ChEBI" id="CHEBI:30013"/>
        <dbReference type="ChEBI" id="CHEBI:30616"/>
        <dbReference type="ChEBI" id="CHEBI:61977"/>
        <dbReference type="ChEBI" id="CHEBI:456216"/>
        <dbReference type="EC" id="2.7.11.1"/>
    </reaction>
</comment>
<dbReference type="OrthoDB" id="1694454at2759"/>
<evidence type="ECO:0000313" key="26">
    <source>
        <dbReference type="Proteomes" id="UP000215914"/>
    </source>
</evidence>
<reference evidence="25" key="2">
    <citation type="submission" date="2017-02" db="EMBL/GenBank/DDBJ databases">
        <title>Sunflower complete genome.</title>
        <authorList>
            <person name="Langlade N."/>
            <person name="Munos S."/>
        </authorList>
    </citation>
    <scope>NUCLEOTIDE SEQUENCE [LARGE SCALE GENOMIC DNA]</scope>
    <source>
        <tissue evidence="25">Leaves</tissue>
    </source>
</reference>
<comment type="catalytic activity">
    <reaction evidence="19">
        <text>L-seryl-[protein] + ATP = O-phospho-L-seryl-[protein] + ADP + H(+)</text>
        <dbReference type="Rhea" id="RHEA:17989"/>
        <dbReference type="Rhea" id="RHEA-COMP:9863"/>
        <dbReference type="Rhea" id="RHEA-COMP:11604"/>
        <dbReference type="ChEBI" id="CHEBI:15378"/>
        <dbReference type="ChEBI" id="CHEBI:29999"/>
        <dbReference type="ChEBI" id="CHEBI:30616"/>
        <dbReference type="ChEBI" id="CHEBI:83421"/>
        <dbReference type="ChEBI" id="CHEBI:456216"/>
        <dbReference type="EC" id="2.7.11.1"/>
    </reaction>
</comment>
<evidence type="ECO:0000256" key="3">
    <source>
        <dbReference type="ARBA" id="ARBA00022475"/>
    </source>
</evidence>
<keyword evidence="17" id="KW-0325">Glycoprotein</keyword>
<keyword evidence="6" id="KW-0433">Leucine-rich repeat</keyword>
<dbReference type="PANTHER" id="PTHR27003:SF471">
    <property type="entry name" value="VASCULAR ENDOTHELIAL GROWTH FACTOR RECEPTOR 2 (VEGFR2)-RELATED"/>
    <property type="match status" value="1"/>
</dbReference>
<protein>
    <recommendedName>
        <fullName evidence="2">non-specific serine/threonine protein kinase</fullName>
        <ecNumber evidence="2">2.7.11.1</ecNumber>
    </recommendedName>
</protein>
<evidence type="ECO:0000259" key="23">
    <source>
        <dbReference type="PROSITE" id="PS50011"/>
    </source>
</evidence>
<dbReference type="SUPFAM" id="SSF56112">
    <property type="entry name" value="Protein kinase-like (PK-like)"/>
    <property type="match status" value="2"/>
</dbReference>
<keyword evidence="12" id="KW-0418">Kinase</keyword>
<evidence type="ECO:0000256" key="9">
    <source>
        <dbReference type="ARBA" id="ARBA00022729"/>
    </source>
</evidence>
<dbReference type="Gene3D" id="1.10.510.10">
    <property type="entry name" value="Transferase(Phosphotransferase) domain 1"/>
    <property type="match status" value="3"/>
</dbReference>
<dbReference type="Proteomes" id="UP000215914">
    <property type="component" value="Chromosome 1"/>
</dbReference>
<dbReference type="GO" id="GO:0005886">
    <property type="term" value="C:plasma membrane"/>
    <property type="evidence" value="ECO:0000318"/>
    <property type="project" value="GO_Central"/>
</dbReference>
<evidence type="ECO:0000256" key="15">
    <source>
        <dbReference type="ARBA" id="ARBA00023136"/>
    </source>
</evidence>
<reference evidence="24" key="3">
    <citation type="submission" date="2020-06" db="EMBL/GenBank/DDBJ databases">
        <title>Helianthus annuus Genome sequencing and assembly Release 2.</title>
        <authorList>
            <person name="Gouzy J."/>
            <person name="Langlade N."/>
            <person name="Munos S."/>
        </authorList>
    </citation>
    <scope>NUCLEOTIDE SEQUENCE</scope>
    <source>
        <tissue evidence="24">Leaves</tissue>
    </source>
</reference>
<sequence>MNGPPSYDGQSLFGGPSSSFVGGRPSSFAAAGPWSSTSDSRPNRPVSFQRANSAPKAPSTERRIYGQSSFVGGRPSSFAAGWHSSDRQSSSLTGLAPSYSDVARELGAKPVSQSAVPDRKATVEPKLLAANIVKEPFKFKLQPLYTMVRLDKYKETPKGEFLAKLAKSGYEGKNLDEIIHPDLRKQMDPKAFDIFSEIAYKCLDDKRAQRPNILQILKKLEKALEIQEKAIAPGEVKGTPPNRWKGGPLERLMIPFEDIRKATNNFDKEFYLGEGGYGMVYRTQLELPIEDKAKDEISRKLTTVAIKRITDAQRGRKGFIAEIELLTRCKHPNVISLLGFCDEGPNMILVYEFASNGSLDEYLVSTDSSTTLTWLQRIKIAIEIASALHYLHSKDSKSLILHSDIKSGNILLSKNLVAKLADFGLSRSNQQSKSIRTNTVVGTEVYLCPEFPKTGRLVTAVDIYSFGVVLFEILCGKLAYDKTYLAEDARGIAQVARLRFKDNKINEMIDLKVMEEVDELTSTLHKGPNQDSLTTYINIAHKCVAEAQKDRPTAKDILDELKKALSFQENNKDNLQMSFEEIKVATNDFSRDNLIGRGGFGNVYEGILTRGNKSIPIVAKRMHGEKRQGEEHFLMELEILFEYKHENIIGLEGYCNENGEKIIVYEHASYKSLDRRLGNPSLTWTKRLEISIGIARGLAFLHRDAPTNETVIHRDIKSGNILLKGDWKAKISDFGLSAITARNGKVNSLIVGTAGYVDPQFENAGFFTEKSDIYSLGVVLFEILHGQLLVPTEEYDKEATTKILNQIHGEGDLESIVFKDIKEQIAPKSLSTFRAIVSQCLVKDRKKRATAKKVLQQLEKSLEEQEDYEKWGLKLPEDYEDIFKLSTYSGTYSTKMKKDLYNLLSKGIFLQDNKVWFSYGSEGERNEIISATTFSYRNGSPHDNWCINVPKSRFEKVAKMLDISNLMIEIETRTQFLSPNTLYGVYLVFKFCDSRNVSGNLMHVDLRYRKGSETLHAYFAKLRDDEWMMIELYRFLNQKEDAVFNFLLESLSPCYCRENDAIYVEGIELRPIDNVGHKEPEKSKEIQQVLKPNMNLDQVQMPTKSGMITKGSINDDYGEELFSLTEVNGKKHIMLSAKAALYNFPELMHFNLKPSPESSFKEVLELLPEQIFRINCTIKSQMLSRDTEYVCYLVFKLSENCQALHGPVEVRDLLKNNKVVEIVYFRSPSPWNIHDITRVPKQRTDGWMEVNVWKFNSNLELEKDHVLVNLKLTSYEGSMAGLIVCGLEFRPM</sequence>
<dbReference type="InterPro" id="IPR000719">
    <property type="entry name" value="Prot_kinase_dom"/>
</dbReference>
<keyword evidence="21" id="KW-0175">Coiled coil</keyword>
<keyword evidence="15" id="KW-0472">Membrane</keyword>
<evidence type="ECO:0000256" key="1">
    <source>
        <dbReference type="ARBA" id="ARBA00004162"/>
    </source>
</evidence>
<accession>A0A251VTS5</accession>
<keyword evidence="3" id="KW-1003">Cell membrane</keyword>
<dbReference type="SMART" id="SM00220">
    <property type="entry name" value="S_TKc"/>
    <property type="match status" value="2"/>
</dbReference>
<dbReference type="Pfam" id="PF14299">
    <property type="entry name" value="PP2"/>
    <property type="match status" value="2"/>
</dbReference>
<dbReference type="GO" id="GO:0004674">
    <property type="term" value="F:protein serine/threonine kinase activity"/>
    <property type="evidence" value="ECO:0007669"/>
    <property type="project" value="UniProtKB-KW"/>
</dbReference>
<keyword evidence="7 24" id="KW-0808">Transferase</keyword>
<evidence type="ECO:0000313" key="24">
    <source>
        <dbReference type="EMBL" id="KAF5824021.1"/>
    </source>
</evidence>
<dbReference type="InterPro" id="IPR008271">
    <property type="entry name" value="Ser/Thr_kinase_AS"/>
</dbReference>
<evidence type="ECO:0000256" key="6">
    <source>
        <dbReference type="ARBA" id="ARBA00022614"/>
    </source>
</evidence>